<keyword evidence="10" id="KW-0411">Iron-sulfur</keyword>
<evidence type="ECO:0000256" key="10">
    <source>
        <dbReference type="ARBA" id="ARBA00023014"/>
    </source>
</evidence>
<dbReference type="SFLD" id="SFLDS00029">
    <property type="entry name" value="Radical_SAM"/>
    <property type="match status" value="1"/>
</dbReference>
<keyword evidence="9" id="KW-0408">Iron</keyword>
<dbReference type="InterPro" id="IPR034457">
    <property type="entry name" value="Organic_radical-activating"/>
</dbReference>
<name>A0A6F8Z0J6_9ACTN</name>
<dbReference type="KEGG" id="psuu:Psuf_091570"/>
<keyword evidence="11" id="KW-1133">Transmembrane helix</keyword>
<dbReference type="SFLD" id="SFLDG01066">
    <property type="entry name" value="organic_radical-activating_enz"/>
    <property type="match status" value="1"/>
</dbReference>
<dbReference type="CDD" id="cd01335">
    <property type="entry name" value="Radical_SAM"/>
    <property type="match status" value="1"/>
</dbReference>
<dbReference type="GO" id="GO:0051539">
    <property type="term" value="F:4 iron, 4 sulfur cluster binding"/>
    <property type="evidence" value="ECO:0007669"/>
    <property type="project" value="UniProtKB-KW"/>
</dbReference>
<evidence type="ECO:0000256" key="9">
    <source>
        <dbReference type="ARBA" id="ARBA00023004"/>
    </source>
</evidence>
<dbReference type="InterPro" id="IPR012838">
    <property type="entry name" value="PFL1_activating"/>
</dbReference>
<sequence length="377" mass="40100">MSTYGAVHSWDVSTGVDGPGSRFVVFLGGCPLRCLYCQNPDTWRIRPGQRTDLDSLWATVSGYTRFIQVAGGGLTVSGGEPLLQPDFTRALLARARDAGLHTALDTSGILGDRAGDDLLDATSLVLLDVKSGDPATYRRVTGGELAPTLRFARRLAGRGVPMWIRFVLVPGLTDDPSNVDAVARHAAALSTVERVEVLPFHRLGAAKYAALGLRFPLAGTPHRRRSCWTGCGDSFATAASPSTDPELSIRILDRWQLRSSVANRCLYRTLRASARSAVTCGTVAGRVADRACLAAGSPWWLAATVPAQLASARSVCGVSGGRGLCGGPVLDRRRCWLALGGSWYLAAAGGAAVYHVISKRRSWERAVGAMIVRPDSA</sequence>
<comment type="similarity">
    <text evidence="3">Belongs to the organic radical-activating enzymes family.</text>
</comment>
<comment type="function">
    <text evidence="2">Activation of pyruvate formate-lyase under anaerobic conditions by generation of an organic free radical, using S-adenosylmethionine and reduced flavodoxin as cosubstrates to produce 5'-deoxy-adenosine.</text>
</comment>
<dbReference type="PANTHER" id="PTHR30352:SF5">
    <property type="entry name" value="PYRUVATE FORMATE-LYASE 1-ACTIVATING ENZYME"/>
    <property type="match status" value="1"/>
</dbReference>
<dbReference type="AlphaFoldDB" id="A0A6F8Z0J6"/>
<evidence type="ECO:0000256" key="4">
    <source>
        <dbReference type="ARBA" id="ARBA00021356"/>
    </source>
</evidence>
<dbReference type="Gene3D" id="3.20.20.70">
    <property type="entry name" value="Aldolase class I"/>
    <property type="match status" value="1"/>
</dbReference>
<feature type="domain" description="Radical SAM core" evidence="12">
    <location>
        <begin position="16"/>
        <end position="238"/>
    </location>
</feature>
<dbReference type="GO" id="GO:0046872">
    <property type="term" value="F:metal ion binding"/>
    <property type="evidence" value="ECO:0007669"/>
    <property type="project" value="UniProtKB-KW"/>
</dbReference>
<feature type="transmembrane region" description="Helical" evidence="11">
    <location>
        <begin position="336"/>
        <end position="357"/>
    </location>
</feature>
<keyword evidence="5" id="KW-0004">4Fe-4S</keyword>
<dbReference type="EMBL" id="AP022871">
    <property type="protein sequence ID" value="BCB91844.1"/>
    <property type="molecule type" value="Genomic_DNA"/>
</dbReference>
<dbReference type="GO" id="GO:0043365">
    <property type="term" value="F:[formate-C-acetyltransferase]-activating enzyme activity"/>
    <property type="evidence" value="ECO:0007669"/>
    <property type="project" value="InterPro"/>
</dbReference>
<dbReference type="PROSITE" id="PS01087">
    <property type="entry name" value="RADICAL_ACTIVATING"/>
    <property type="match status" value="1"/>
</dbReference>
<dbReference type="InterPro" id="IPR007197">
    <property type="entry name" value="rSAM"/>
</dbReference>
<accession>A0A6F8Z0J6</accession>
<evidence type="ECO:0000256" key="1">
    <source>
        <dbReference type="ARBA" id="ARBA00001966"/>
    </source>
</evidence>
<evidence type="ECO:0000256" key="3">
    <source>
        <dbReference type="ARBA" id="ARBA00009777"/>
    </source>
</evidence>
<dbReference type="NCBIfam" id="TIGR02493">
    <property type="entry name" value="PFLA"/>
    <property type="match status" value="1"/>
</dbReference>
<dbReference type="InterPro" id="IPR058240">
    <property type="entry name" value="rSAM_sf"/>
</dbReference>
<keyword evidence="14" id="KW-1185">Reference proteome</keyword>
<evidence type="ECO:0000256" key="7">
    <source>
        <dbReference type="ARBA" id="ARBA00022723"/>
    </source>
</evidence>
<keyword evidence="8" id="KW-0560">Oxidoreductase</keyword>
<keyword evidence="11" id="KW-0472">Membrane</keyword>
<dbReference type="PROSITE" id="PS51918">
    <property type="entry name" value="RADICAL_SAM"/>
    <property type="match status" value="1"/>
</dbReference>
<dbReference type="Proteomes" id="UP000503011">
    <property type="component" value="Chromosome"/>
</dbReference>
<evidence type="ECO:0000256" key="11">
    <source>
        <dbReference type="SAM" id="Phobius"/>
    </source>
</evidence>
<keyword evidence="11" id="KW-0812">Transmembrane</keyword>
<dbReference type="InterPro" id="IPR013785">
    <property type="entry name" value="Aldolase_TIM"/>
</dbReference>
<keyword evidence="6" id="KW-0949">S-adenosyl-L-methionine</keyword>
<dbReference type="InterPro" id="IPR001989">
    <property type="entry name" value="Radical_activat_CS"/>
</dbReference>
<reference evidence="13 14" key="1">
    <citation type="submission" date="2020-03" db="EMBL/GenBank/DDBJ databases">
        <title>Whole genome shotgun sequence of Phytohabitans suffuscus NBRC 105367.</title>
        <authorList>
            <person name="Komaki H."/>
            <person name="Tamura T."/>
        </authorList>
    </citation>
    <scope>NUCLEOTIDE SEQUENCE [LARGE SCALE GENOMIC DNA]</scope>
    <source>
        <strain evidence="13 14">NBRC 105367</strain>
    </source>
</reference>
<gene>
    <name evidence="13" type="ORF">Psuf_091570</name>
</gene>
<comment type="cofactor">
    <cofactor evidence="1">
        <name>[4Fe-4S] cluster</name>
        <dbReference type="ChEBI" id="CHEBI:49883"/>
    </cofactor>
</comment>
<reference evidence="13 14" key="2">
    <citation type="submission" date="2020-03" db="EMBL/GenBank/DDBJ databases">
        <authorList>
            <person name="Ichikawa N."/>
            <person name="Kimura A."/>
            <person name="Kitahashi Y."/>
            <person name="Uohara A."/>
        </authorList>
    </citation>
    <scope>NUCLEOTIDE SEQUENCE [LARGE SCALE GENOMIC DNA]</scope>
    <source>
        <strain evidence="13 14">NBRC 105367</strain>
    </source>
</reference>
<dbReference type="PANTHER" id="PTHR30352">
    <property type="entry name" value="PYRUVATE FORMATE-LYASE-ACTIVATING ENZYME"/>
    <property type="match status" value="1"/>
</dbReference>
<evidence type="ECO:0000256" key="8">
    <source>
        <dbReference type="ARBA" id="ARBA00023002"/>
    </source>
</evidence>
<evidence type="ECO:0000259" key="12">
    <source>
        <dbReference type="PROSITE" id="PS51918"/>
    </source>
</evidence>
<evidence type="ECO:0000256" key="6">
    <source>
        <dbReference type="ARBA" id="ARBA00022691"/>
    </source>
</evidence>
<evidence type="ECO:0000256" key="2">
    <source>
        <dbReference type="ARBA" id="ARBA00003141"/>
    </source>
</evidence>
<dbReference type="Pfam" id="PF04055">
    <property type="entry name" value="Radical_SAM"/>
    <property type="match status" value="1"/>
</dbReference>
<evidence type="ECO:0000313" key="14">
    <source>
        <dbReference type="Proteomes" id="UP000503011"/>
    </source>
</evidence>
<evidence type="ECO:0000313" key="13">
    <source>
        <dbReference type="EMBL" id="BCB91844.1"/>
    </source>
</evidence>
<evidence type="ECO:0000256" key="5">
    <source>
        <dbReference type="ARBA" id="ARBA00022485"/>
    </source>
</evidence>
<keyword evidence="7" id="KW-0479">Metal-binding</keyword>
<dbReference type="RefSeq" id="WP_232075733.1">
    <property type="nucleotide sequence ID" value="NZ_AP022871.1"/>
</dbReference>
<organism evidence="13 14">
    <name type="scientific">Phytohabitans suffuscus</name>
    <dbReference type="NCBI Taxonomy" id="624315"/>
    <lineage>
        <taxon>Bacteria</taxon>
        <taxon>Bacillati</taxon>
        <taxon>Actinomycetota</taxon>
        <taxon>Actinomycetes</taxon>
        <taxon>Micromonosporales</taxon>
        <taxon>Micromonosporaceae</taxon>
    </lineage>
</organism>
<dbReference type="SUPFAM" id="SSF102114">
    <property type="entry name" value="Radical SAM enzymes"/>
    <property type="match status" value="1"/>
</dbReference>
<protein>
    <recommendedName>
        <fullName evidence="4">Pyruvate formate-lyase-activating enzyme</fullName>
    </recommendedName>
</protein>
<proteinExistence type="inferred from homology"/>